<evidence type="ECO:0000313" key="11">
    <source>
        <dbReference type="Proteomes" id="UP000182835"/>
    </source>
</evidence>
<keyword evidence="4 7" id="KW-0238">DNA-binding</keyword>
<comment type="function">
    <text evidence="7">DNA-binding global transcriptional regulator which is involved in the adaptive response to starvation and acts by directly or indirectly controlling the expression of numerous genes in response to nutrient availability. During rapid exponential growth, CodY is highly active and represses genes whose products allow adaptation to nutrient depletion.</text>
</comment>
<protein>
    <recommendedName>
        <fullName evidence="6 7">Global transcriptional regulator CodY</fullName>
    </recommendedName>
</protein>
<evidence type="ECO:0000256" key="2">
    <source>
        <dbReference type="ARBA" id="ARBA00022491"/>
    </source>
</evidence>
<dbReference type="SUPFAM" id="SSF46785">
    <property type="entry name" value="Winged helix' DNA-binding domain"/>
    <property type="match status" value="1"/>
</dbReference>
<evidence type="ECO:0000259" key="9">
    <source>
        <dbReference type="Pfam" id="PF08222"/>
    </source>
</evidence>
<evidence type="ECO:0000256" key="6">
    <source>
        <dbReference type="ARBA" id="ARBA00034538"/>
    </source>
</evidence>
<dbReference type="NCBIfam" id="TIGR02787">
    <property type="entry name" value="codY_Gpos"/>
    <property type="match status" value="1"/>
</dbReference>
<dbReference type="AlphaFoldDB" id="A0A1L8R354"/>
<feature type="region of interest" description="GAF domain" evidence="7">
    <location>
        <begin position="1"/>
        <end position="163"/>
    </location>
</feature>
<evidence type="ECO:0000256" key="5">
    <source>
        <dbReference type="ARBA" id="ARBA00023163"/>
    </source>
</evidence>
<evidence type="ECO:0000259" key="8">
    <source>
        <dbReference type="Pfam" id="PF06018"/>
    </source>
</evidence>
<dbReference type="InterPro" id="IPR036388">
    <property type="entry name" value="WH-like_DNA-bd_sf"/>
</dbReference>
<dbReference type="InterPro" id="IPR011991">
    <property type="entry name" value="ArsR-like_HTH"/>
</dbReference>
<evidence type="ECO:0000313" key="10">
    <source>
        <dbReference type="EMBL" id="OJG14181.1"/>
    </source>
</evidence>
<evidence type="ECO:0000256" key="4">
    <source>
        <dbReference type="ARBA" id="ARBA00023125"/>
    </source>
</evidence>
<dbReference type="HAMAP" id="MF_00621">
    <property type="entry name" value="HTH_type_CodY"/>
    <property type="match status" value="1"/>
</dbReference>
<keyword evidence="1 7" id="KW-0963">Cytoplasm</keyword>
<organism evidence="10 11">
    <name type="scientific">Enterococcus canintestini</name>
    <dbReference type="NCBI Taxonomy" id="317010"/>
    <lineage>
        <taxon>Bacteria</taxon>
        <taxon>Bacillati</taxon>
        <taxon>Bacillota</taxon>
        <taxon>Bacilli</taxon>
        <taxon>Lactobacillales</taxon>
        <taxon>Enterococcaceae</taxon>
        <taxon>Enterococcus</taxon>
    </lineage>
</organism>
<dbReference type="Pfam" id="PF08222">
    <property type="entry name" value="HTH_CodY"/>
    <property type="match status" value="1"/>
</dbReference>
<dbReference type="Gene3D" id="1.10.10.10">
    <property type="entry name" value="Winged helix-like DNA-binding domain superfamily/Winged helix DNA-binding domain"/>
    <property type="match status" value="1"/>
</dbReference>
<keyword evidence="3 7" id="KW-0805">Transcription regulation</keyword>
<dbReference type="EMBL" id="JXKG01000023">
    <property type="protein sequence ID" value="OJG14181.1"/>
    <property type="molecule type" value="Genomic_DNA"/>
</dbReference>
<dbReference type="InterPro" id="IPR029016">
    <property type="entry name" value="GAF-like_dom_sf"/>
</dbReference>
<dbReference type="PANTHER" id="PTHR40062">
    <property type="entry name" value="GTP-SENSING TRANSCRIPTIONAL PLEIOTROPIC REPRESSOR CODY"/>
    <property type="match status" value="1"/>
</dbReference>
<dbReference type="NCBIfam" id="NF003170">
    <property type="entry name" value="PRK04158.1"/>
    <property type="match status" value="1"/>
</dbReference>
<dbReference type="Pfam" id="PF06018">
    <property type="entry name" value="CodY"/>
    <property type="match status" value="1"/>
</dbReference>
<comment type="similarity">
    <text evidence="7">Belongs to the CodY family.</text>
</comment>
<accession>A0A1L8R354</accession>
<dbReference type="InterPro" id="IPR013198">
    <property type="entry name" value="GTP_trans_reg_CodY_C"/>
</dbReference>
<comment type="subcellular location">
    <subcellularLocation>
        <location evidence="7">Cytoplasm</location>
    </subcellularLocation>
</comment>
<dbReference type="InterPro" id="IPR036390">
    <property type="entry name" value="WH_DNA-bd_sf"/>
</dbReference>
<dbReference type="PIRSF" id="PIRSF011572">
    <property type="entry name" value="GTP_sensing_CodY"/>
    <property type="match status" value="1"/>
</dbReference>
<evidence type="ECO:0000256" key="1">
    <source>
        <dbReference type="ARBA" id="ARBA00022490"/>
    </source>
</evidence>
<keyword evidence="5 7" id="KW-0804">Transcription</keyword>
<dbReference type="Proteomes" id="UP000182835">
    <property type="component" value="Unassembled WGS sequence"/>
</dbReference>
<dbReference type="InterPro" id="IPR010312">
    <property type="entry name" value="Transc_reg_CodY_N"/>
</dbReference>
<dbReference type="GO" id="GO:0005737">
    <property type="term" value="C:cytoplasm"/>
    <property type="evidence" value="ECO:0007669"/>
    <property type="project" value="UniProtKB-SubCell"/>
</dbReference>
<dbReference type="GO" id="GO:0005525">
    <property type="term" value="F:GTP binding"/>
    <property type="evidence" value="ECO:0007669"/>
    <property type="project" value="InterPro"/>
</dbReference>
<feature type="DNA-binding region" description="H-T-H motif" evidence="7">
    <location>
        <begin position="211"/>
        <end position="230"/>
    </location>
</feature>
<sequence>MKKMTTLLDKTRRINQLLQQKNTFDMTLDLPYNNMALILGDILDSNAYIISSEGVLLGFNEKHDVNNDRVKNMFEEKQFPQIYTDMVDHLTKTEANIPISSDMTAFPIEQREKYPNGLTTVVPIFGAGERLGTIILARMDTAFDEDDLVLAEYGATVVGMQFLYQKSRDIEADVRSATAVQMAISTLSYSELKAVQAIFAALQGDEGRLTASNIADEIGITRSVIVNALRKLESAGIIESRSLGMKGTYLRVLNKRFKEELDKHSH</sequence>
<dbReference type="GO" id="GO:0003677">
    <property type="term" value="F:DNA binding"/>
    <property type="evidence" value="ECO:0007669"/>
    <property type="project" value="UniProtKB-UniRule"/>
</dbReference>
<reference evidence="10 11" key="1">
    <citation type="submission" date="2014-12" db="EMBL/GenBank/DDBJ databases">
        <title>Draft genome sequences of 29 type strains of Enterococci.</title>
        <authorList>
            <person name="Zhong Z."/>
            <person name="Sun Z."/>
            <person name="Liu W."/>
            <person name="Zhang W."/>
            <person name="Zhang H."/>
        </authorList>
    </citation>
    <scope>NUCLEOTIDE SEQUENCE [LARGE SCALE GENOMIC DNA]</scope>
    <source>
        <strain evidence="10 11">DSM 21207</strain>
    </source>
</reference>
<feature type="domain" description="Global transcriptional regulator CodY N-terminal" evidence="8">
    <location>
        <begin position="6"/>
        <end position="186"/>
    </location>
</feature>
<dbReference type="GO" id="GO:0003700">
    <property type="term" value="F:DNA-binding transcription factor activity"/>
    <property type="evidence" value="ECO:0007669"/>
    <property type="project" value="InterPro"/>
</dbReference>
<dbReference type="PANTHER" id="PTHR40062:SF1">
    <property type="entry name" value="GLOBAL TRANSCRIPTIONAL REGULATOR CODY"/>
    <property type="match status" value="1"/>
</dbReference>
<keyword evidence="2 7" id="KW-0678">Repressor</keyword>
<comment type="caution">
    <text evidence="10">The sequence shown here is derived from an EMBL/GenBank/DDBJ whole genome shotgun (WGS) entry which is preliminary data.</text>
</comment>
<dbReference type="InterPro" id="IPR014154">
    <property type="entry name" value="CodY"/>
</dbReference>
<gene>
    <name evidence="7" type="primary">codY</name>
    <name evidence="10" type="ORF">RU96_GL001328</name>
</gene>
<evidence type="ECO:0000256" key="7">
    <source>
        <dbReference type="HAMAP-Rule" id="MF_00621"/>
    </source>
</evidence>
<proteinExistence type="inferred from homology"/>
<dbReference type="Gene3D" id="3.30.450.40">
    <property type="match status" value="1"/>
</dbReference>
<feature type="domain" description="Global transcriptional regulator CodY C-terminal" evidence="9">
    <location>
        <begin position="206"/>
        <end position="263"/>
    </location>
</feature>
<dbReference type="CDD" id="cd00090">
    <property type="entry name" value="HTH_ARSR"/>
    <property type="match status" value="1"/>
</dbReference>
<dbReference type="STRING" id="317010.RU96_GL001328"/>
<name>A0A1L8R354_9ENTE</name>
<evidence type="ECO:0000256" key="3">
    <source>
        <dbReference type="ARBA" id="ARBA00023015"/>
    </source>
</evidence>
<dbReference type="GO" id="GO:0045892">
    <property type="term" value="P:negative regulation of DNA-templated transcription"/>
    <property type="evidence" value="ECO:0007669"/>
    <property type="project" value="UniProtKB-UniRule"/>
</dbReference>